<comment type="similarity">
    <text evidence="1">Belongs to the pseudouridine synthase RluA family.</text>
</comment>
<dbReference type="GO" id="GO:0000455">
    <property type="term" value="P:enzyme-directed rRNA pseudouridine synthesis"/>
    <property type="evidence" value="ECO:0007669"/>
    <property type="project" value="TreeGrafter"/>
</dbReference>
<evidence type="ECO:0000256" key="1">
    <source>
        <dbReference type="ARBA" id="ARBA00010876"/>
    </source>
</evidence>
<dbReference type="GO" id="GO:0140098">
    <property type="term" value="F:catalytic activity, acting on RNA"/>
    <property type="evidence" value="ECO:0007669"/>
    <property type="project" value="UniProtKB-ARBA"/>
</dbReference>
<dbReference type="InterPro" id="IPR006145">
    <property type="entry name" value="PsdUridine_synth_RsuA/RluA"/>
</dbReference>
<gene>
    <name evidence="4" type="ORF">G4223_17150</name>
</gene>
<dbReference type="Pfam" id="PF00849">
    <property type="entry name" value="PseudoU_synth_2"/>
    <property type="match status" value="1"/>
</dbReference>
<evidence type="ECO:0000259" key="3">
    <source>
        <dbReference type="Pfam" id="PF00849"/>
    </source>
</evidence>
<sequence>MTPDEILSRILYQDQDVIVLDKPAGLPVHAGPNSPDHLELYLDALKFGWNQPPRLAHRLDRDTSGCLVLGRHDKAMRRLGKMFMAHQVDKAYWTVVVGRPAQDSGRVDSPILKVVTPRTKDSHGFWRIVCDPKGQEAVTDWRVMGSTGDLTWIECVPRTGRTHQIRVHMKELGCPVLGDAYYGLDPQPAAPLHLHSRRVGLRPLSPSKPAIRVEAPPPEHMRAALGACGWNGA</sequence>
<feature type="domain" description="Pseudouridine synthase RsuA/RluA-like" evidence="3">
    <location>
        <begin position="16"/>
        <end position="170"/>
    </location>
</feature>
<name>A0A7C9QW01_9PROT</name>
<keyword evidence="2" id="KW-0413">Isomerase</keyword>
<dbReference type="InterPro" id="IPR020103">
    <property type="entry name" value="PsdUridine_synth_cat_dom_sf"/>
</dbReference>
<protein>
    <submittedName>
        <fullName evidence="4">RNA pseudouridine synthase</fullName>
    </submittedName>
</protein>
<dbReference type="CDD" id="cd02869">
    <property type="entry name" value="PseudoU_synth_RluA_like"/>
    <property type="match status" value="1"/>
</dbReference>
<dbReference type="PANTHER" id="PTHR21600">
    <property type="entry name" value="MITOCHONDRIAL RNA PSEUDOURIDINE SYNTHASE"/>
    <property type="match status" value="1"/>
</dbReference>
<dbReference type="GO" id="GO:0003723">
    <property type="term" value="F:RNA binding"/>
    <property type="evidence" value="ECO:0007669"/>
    <property type="project" value="InterPro"/>
</dbReference>
<organism evidence="4 5">
    <name type="scientific">Magnetospirillum aberrantis SpK</name>
    <dbReference type="NCBI Taxonomy" id="908842"/>
    <lineage>
        <taxon>Bacteria</taxon>
        <taxon>Pseudomonadati</taxon>
        <taxon>Pseudomonadota</taxon>
        <taxon>Alphaproteobacteria</taxon>
        <taxon>Rhodospirillales</taxon>
        <taxon>Rhodospirillaceae</taxon>
        <taxon>Magnetospirillum</taxon>
    </lineage>
</organism>
<evidence type="ECO:0000313" key="4">
    <source>
        <dbReference type="EMBL" id="NFV81842.1"/>
    </source>
</evidence>
<dbReference type="InterPro" id="IPR006224">
    <property type="entry name" value="PsdUridine_synth_RluA-like_CS"/>
</dbReference>
<dbReference type="EMBL" id="JAAIYP010000044">
    <property type="protein sequence ID" value="NFV81842.1"/>
    <property type="molecule type" value="Genomic_DNA"/>
</dbReference>
<keyword evidence="5" id="KW-1185">Reference proteome</keyword>
<accession>A0A7C9QW01</accession>
<evidence type="ECO:0000256" key="2">
    <source>
        <dbReference type="ARBA" id="ARBA00023235"/>
    </source>
</evidence>
<dbReference type="AlphaFoldDB" id="A0A7C9QW01"/>
<dbReference type="GO" id="GO:0009982">
    <property type="term" value="F:pseudouridine synthase activity"/>
    <property type="evidence" value="ECO:0007669"/>
    <property type="project" value="InterPro"/>
</dbReference>
<dbReference type="PANTHER" id="PTHR21600:SF44">
    <property type="entry name" value="RIBOSOMAL LARGE SUBUNIT PSEUDOURIDINE SYNTHASE D"/>
    <property type="match status" value="1"/>
</dbReference>
<dbReference type="RefSeq" id="WP_163682272.1">
    <property type="nucleotide sequence ID" value="NZ_JAAIYP010000044.1"/>
</dbReference>
<reference evidence="4 5" key="1">
    <citation type="submission" date="2020-02" db="EMBL/GenBank/DDBJ databases">
        <authorList>
            <person name="Dziuba M."/>
            <person name="Kuznetsov B."/>
            <person name="Mardanov A."/>
            <person name="Ravin N."/>
            <person name="Grouzdev D."/>
        </authorList>
    </citation>
    <scope>NUCLEOTIDE SEQUENCE [LARGE SCALE GENOMIC DNA]</scope>
    <source>
        <strain evidence="4 5">SpK</strain>
    </source>
</reference>
<dbReference type="InterPro" id="IPR050188">
    <property type="entry name" value="RluA_PseudoU_synthase"/>
</dbReference>
<dbReference type="SUPFAM" id="SSF55120">
    <property type="entry name" value="Pseudouridine synthase"/>
    <property type="match status" value="1"/>
</dbReference>
<dbReference type="Proteomes" id="UP000480684">
    <property type="component" value="Unassembled WGS sequence"/>
</dbReference>
<evidence type="ECO:0000313" key="5">
    <source>
        <dbReference type="Proteomes" id="UP000480684"/>
    </source>
</evidence>
<comment type="caution">
    <text evidence="4">The sequence shown here is derived from an EMBL/GenBank/DDBJ whole genome shotgun (WGS) entry which is preliminary data.</text>
</comment>
<dbReference type="PROSITE" id="PS01129">
    <property type="entry name" value="PSI_RLU"/>
    <property type="match status" value="1"/>
</dbReference>
<proteinExistence type="inferred from homology"/>
<dbReference type="Gene3D" id="3.30.2350.10">
    <property type="entry name" value="Pseudouridine synthase"/>
    <property type="match status" value="1"/>
</dbReference>